<organism evidence="3 4">
    <name type="scientific">Agitococcus lubricus</name>
    <dbReference type="NCBI Taxonomy" id="1077255"/>
    <lineage>
        <taxon>Bacteria</taxon>
        <taxon>Pseudomonadati</taxon>
        <taxon>Pseudomonadota</taxon>
        <taxon>Gammaproteobacteria</taxon>
        <taxon>Moraxellales</taxon>
        <taxon>Moraxellaceae</taxon>
        <taxon>Agitococcus</taxon>
    </lineage>
</organism>
<protein>
    <submittedName>
        <fullName evidence="3">Uncharacterized protein</fullName>
    </submittedName>
</protein>
<dbReference type="SUPFAM" id="SSF48452">
    <property type="entry name" value="TPR-like"/>
    <property type="match status" value="1"/>
</dbReference>
<dbReference type="InterPro" id="IPR019734">
    <property type="entry name" value="TPR_rpt"/>
</dbReference>
<dbReference type="AlphaFoldDB" id="A0A2T5J277"/>
<dbReference type="PROSITE" id="PS50005">
    <property type="entry name" value="TPR"/>
    <property type="match status" value="1"/>
</dbReference>
<dbReference type="Proteomes" id="UP000244223">
    <property type="component" value="Unassembled WGS sequence"/>
</dbReference>
<name>A0A2T5J277_9GAMM</name>
<dbReference type="SMART" id="SM00028">
    <property type="entry name" value="TPR"/>
    <property type="match status" value="2"/>
</dbReference>
<accession>A0A2T5J277</accession>
<dbReference type="InterPro" id="IPR011990">
    <property type="entry name" value="TPR-like_helical_dom_sf"/>
</dbReference>
<dbReference type="Gene3D" id="1.25.40.10">
    <property type="entry name" value="Tetratricopeptide repeat domain"/>
    <property type="match status" value="1"/>
</dbReference>
<evidence type="ECO:0000313" key="4">
    <source>
        <dbReference type="Proteomes" id="UP000244223"/>
    </source>
</evidence>
<dbReference type="EMBL" id="QAON01000002">
    <property type="protein sequence ID" value="PTQ90636.1"/>
    <property type="molecule type" value="Genomic_DNA"/>
</dbReference>
<comment type="caution">
    <text evidence="3">The sequence shown here is derived from an EMBL/GenBank/DDBJ whole genome shotgun (WGS) entry which is preliminary data.</text>
</comment>
<proteinExistence type="predicted"/>
<gene>
    <name evidence="3" type="ORF">C8N29_10235</name>
</gene>
<evidence type="ECO:0000256" key="2">
    <source>
        <dbReference type="SAM" id="MobiDB-lite"/>
    </source>
</evidence>
<keyword evidence="1" id="KW-0802">TPR repeat</keyword>
<sequence>MPYPARALQYQQALSQAQIDSAIKSSSKQLKGKDALLAHLEQGRLYQLAGNYALSEQQFKQALQQFDDLDQRATLSLSSGLEQSSALVSNDNLIPYQGNLFERIFAHQFQAFNYIAQGDKSAALVEMRRAQFFQDKARDKQAPPPPSELSNDANSTYQQRLGSTYELAQRVNSSTENAYSFYLAALLYEATGQLDDAYIDYKRALSIAPNNRFVQQDVARLATRLQRTDELKRFNLKPLTANLPANTGTVVVLYEEGFVPAKEEIFLPFPWPQSWYVLAFPYYKQAWQATEPLSFSLNHQSLDSQLLADTQSLAAYALKEQIPSLLVRQTLRAQTKHKLQQEANDKGGAVLGLLVSAYNILSENADLRSWLTLPRSCQVARIQLSAGQYPLTLSPTLNTSITVNPQQITLVRVVKTNNHVYVASWPL</sequence>
<reference evidence="3 4" key="1">
    <citation type="submission" date="2018-04" db="EMBL/GenBank/DDBJ databases">
        <title>Genomic Encyclopedia of Archaeal and Bacterial Type Strains, Phase II (KMG-II): from individual species to whole genera.</title>
        <authorList>
            <person name="Goeker M."/>
        </authorList>
    </citation>
    <scope>NUCLEOTIDE SEQUENCE [LARGE SCALE GENOMIC DNA]</scope>
    <source>
        <strain evidence="3 4">DSM 5822</strain>
    </source>
</reference>
<keyword evidence="4" id="KW-1185">Reference proteome</keyword>
<feature type="region of interest" description="Disordered" evidence="2">
    <location>
        <begin position="135"/>
        <end position="154"/>
    </location>
</feature>
<evidence type="ECO:0000313" key="3">
    <source>
        <dbReference type="EMBL" id="PTQ90636.1"/>
    </source>
</evidence>
<evidence type="ECO:0000256" key="1">
    <source>
        <dbReference type="PROSITE-ProRule" id="PRU00339"/>
    </source>
</evidence>
<feature type="repeat" description="TPR" evidence="1">
    <location>
        <begin position="178"/>
        <end position="211"/>
    </location>
</feature>